<accession>A0A2N1PPJ5</accession>
<comment type="caution">
    <text evidence="1">The sequence shown here is derived from an EMBL/GenBank/DDBJ whole genome shotgun (WGS) entry which is preliminary data.</text>
</comment>
<reference evidence="1 2" key="1">
    <citation type="journal article" date="2017" name="ISME J.">
        <title>Potential for microbial H2 and metal transformations associated with novel bacteria and archaea in deep terrestrial subsurface sediments.</title>
        <authorList>
            <person name="Hernsdorf A.W."/>
            <person name="Amano Y."/>
            <person name="Miyakawa K."/>
            <person name="Ise K."/>
            <person name="Suzuki Y."/>
            <person name="Anantharaman K."/>
            <person name="Probst A."/>
            <person name="Burstein D."/>
            <person name="Thomas B.C."/>
            <person name="Banfield J.F."/>
        </authorList>
    </citation>
    <scope>NUCLEOTIDE SEQUENCE [LARGE SCALE GENOMIC DNA]</scope>
    <source>
        <strain evidence="1">HGW-Wallbacteria-1</strain>
    </source>
</reference>
<dbReference type="InterPro" id="IPR018708">
    <property type="entry name" value="DUF2225"/>
</dbReference>
<gene>
    <name evidence="1" type="ORF">CVV64_09850</name>
</gene>
<proteinExistence type="predicted"/>
<evidence type="ECO:0008006" key="3">
    <source>
        <dbReference type="Google" id="ProtNLM"/>
    </source>
</evidence>
<organism evidence="1 2">
    <name type="scientific">Candidatus Wallbacteria bacterium HGW-Wallbacteria-1</name>
    <dbReference type="NCBI Taxonomy" id="2013854"/>
    <lineage>
        <taxon>Bacteria</taxon>
        <taxon>Candidatus Walliibacteriota</taxon>
    </lineage>
</organism>
<dbReference type="Pfam" id="PF09986">
    <property type="entry name" value="DUF2225"/>
    <property type="match status" value="1"/>
</dbReference>
<evidence type="ECO:0000313" key="1">
    <source>
        <dbReference type="EMBL" id="PKK90260.1"/>
    </source>
</evidence>
<protein>
    <recommendedName>
        <fullName evidence="3">DUF2225 domain-containing protein</fullName>
    </recommendedName>
</protein>
<evidence type="ECO:0000313" key="2">
    <source>
        <dbReference type="Proteomes" id="UP000233256"/>
    </source>
</evidence>
<dbReference type="EMBL" id="PGXC01000006">
    <property type="protein sequence ID" value="PKK90260.1"/>
    <property type="molecule type" value="Genomic_DNA"/>
</dbReference>
<name>A0A2N1PPJ5_9BACT</name>
<dbReference type="AlphaFoldDB" id="A0A2N1PPJ5"/>
<dbReference type="Proteomes" id="UP000233256">
    <property type="component" value="Unassembled WGS sequence"/>
</dbReference>
<sequence length="225" mass="25784">MDPAIFYFATIKCIACNSEFKSPKIKHGKAKVTRRDEDLCPWYEGVNPLFYDFTLCPNCGTVFMDKIKAQSVAEKTRLIQTFKSIQNAGHLADSERNLEDARRLAKLTLLAINNTTSGPAALASVAMRISWFARYVGDAAEEEKFMKVALDNYEKTFVDGDGEFPMDNLLYIMGELTWRLGNYDGAKQWFGKLFGFENPKSPMVKKGKERWYDIREARRREGQEE</sequence>